<dbReference type="AlphaFoldDB" id="A0A238C2H9"/>
<accession>A0A238C2H9</accession>
<protein>
    <submittedName>
        <fullName evidence="1">Uncharacterized protein</fullName>
    </submittedName>
</protein>
<gene>
    <name evidence="1" type="ORF">X798_01516</name>
</gene>
<evidence type="ECO:0000313" key="1">
    <source>
        <dbReference type="EMBL" id="OZC11653.1"/>
    </source>
</evidence>
<name>A0A238C2H9_9BILA</name>
<dbReference type="EMBL" id="KZ269980">
    <property type="protein sequence ID" value="OZC11653.1"/>
    <property type="molecule type" value="Genomic_DNA"/>
</dbReference>
<sequence length="59" mass="6564">MVVPTHQMQELVNAYLLGKKHLIHMNFSYLSMTTGGNPDNNSVDSARSSVYGSLYFGKL</sequence>
<dbReference type="Proteomes" id="UP000242913">
    <property type="component" value="Unassembled WGS sequence"/>
</dbReference>
<keyword evidence="2" id="KW-1185">Reference proteome</keyword>
<evidence type="ECO:0000313" key="2">
    <source>
        <dbReference type="Proteomes" id="UP000242913"/>
    </source>
</evidence>
<proteinExistence type="predicted"/>
<organism evidence="1 2">
    <name type="scientific">Onchocerca flexuosa</name>
    <dbReference type="NCBI Taxonomy" id="387005"/>
    <lineage>
        <taxon>Eukaryota</taxon>
        <taxon>Metazoa</taxon>
        <taxon>Ecdysozoa</taxon>
        <taxon>Nematoda</taxon>
        <taxon>Chromadorea</taxon>
        <taxon>Rhabditida</taxon>
        <taxon>Spirurina</taxon>
        <taxon>Spiruromorpha</taxon>
        <taxon>Filarioidea</taxon>
        <taxon>Onchocercidae</taxon>
        <taxon>Onchocerca</taxon>
    </lineage>
</organism>
<reference evidence="1 2" key="1">
    <citation type="submission" date="2015-12" db="EMBL/GenBank/DDBJ databases">
        <title>Draft genome of the nematode, Onchocerca flexuosa.</title>
        <authorList>
            <person name="Mitreva M."/>
        </authorList>
    </citation>
    <scope>NUCLEOTIDE SEQUENCE [LARGE SCALE GENOMIC DNA]</scope>
    <source>
        <strain evidence="1">Red Deer</strain>
    </source>
</reference>